<dbReference type="RefSeq" id="WP_074739425.1">
    <property type="nucleotide sequence ID" value="NZ_FNNP01000016.1"/>
</dbReference>
<dbReference type="STRING" id="985054.SAMN05444358_1166"/>
<dbReference type="OrthoDB" id="7667294at2"/>
<dbReference type="SUPFAM" id="SSF55486">
    <property type="entry name" value="Metalloproteases ('zincins'), catalytic domain"/>
    <property type="match status" value="1"/>
</dbReference>
<evidence type="ECO:0000313" key="2">
    <source>
        <dbReference type="EMBL" id="SDX91548.1"/>
    </source>
</evidence>
<evidence type="ECO:0008006" key="4">
    <source>
        <dbReference type="Google" id="ProtNLM"/>
    </source>
</evidence>
<protein>
    <recommendedName>
        <fullName evidence="4">CARDB domain-containing protein</fullName>
    </recommendedName>
</protein>
<dbReference type="Gene3D" id="2.60.40.10">
    <property type="entry name" value="Immunoglobulins"/>
    <property type="match status" value="1"/>
</dbReference>
<organism evidence="2 3">
    <name type="scientific">Ruegeria halocynthiae</name>
    <dbReference type="NCBI Taxonomy" id="985054"/>
    <lineage>
        <taxon>Bacteria</taxon>
        <taxon>Pseudomonadati</taxon>
        <taxon>Pseudomonadota</taxon>
        <taxon>Alphaproteobacteria</taxon>
        <taxon>Rhodobacterales</taxon>
        <taxon>Roseobacteraceae</taxon>
        <taxon>Ruegeria</taxon>
    </lineage>
</organism>
<proteinExistence type="predicted"/>
<accession>A0A1H3FMC8</accession>
<dbReference type="InterPro" id="IPR013783">
    <property type="entry name" value="Ig-like_fold"/>
</dbReference>
<gene>
    <name evidence="2" type="ORF">SAMN05444358_1166</name>
</gene>
<dbReference type="EMBL" id="FNNP01000016">
    <property type="protein sequence ID" value="SDX91548.1"/>
    <property type="molecule type" value="Genomic_DNA"/>
</dbReference>
<feature type="region of interest" description="Disordered" evidence="1">
    <location>
        <begin position="895"/>
        <end position="916"/>
    </location>
</feature>
<dbReference type="AlphaFoldDB" id="A0A1H3FMC8"/>
<dbReference type="Proteomes" id="UP000183400">
    <property type="component" value="Unassembled WGS sequence"/>
</dbReference>
<sequence>MPETVFERAPDGAIIGLQHRGDPLAGRAKGSSALDVAQAYAAEVAGHYRISPNLLDRLGEPVAGKFDREEGSKLRLEEAKAVQSFLIFTFRQTLHGIPVWERGLTLRMAGDDNIVTGSSSSIVSDIDPGKVSTPPAGREKQAGTVLREAAKGAKFTKFKVNDIRDFVYRYDAKHRLPHKEPGEVEGAELTPLPDIGRMPKDIKDGDWRFASLVHFGCKLPDYGELNWRALVDWRTGAVLYIRPLVGCVSGYVFTDDPISLSGDSQLDPTAPVALLNAQRELVTLERLILPGGGAPVELNGELVAVRDLDTPNIAPPTENNGAASVFDYAADTDDFAGVCAYYNHDFLYRFVQSLGFDLPSYFDGVTFPVDVDHRWFNPIAGPVNAQAPGNGLGNGVLRFRYALAANGSTVGMATDSRVSAHEFGHAVLWDHLSSPNFGFCHGFGDALAAILYDPEGIAPDRFRTFPFSNLITRRWDRSVASGWGWGGTMDVGGYLSTEINATTLGRIYRSLGGDSLDLDERIHASRYTVYLILQAVPLLAGIVPNTVTGFSSALQESDRNTANFDGAAGGWAHKVVRWGFEKQALYNGTPPDVDVFIDDGRLGEYPWHQQDDDAPGIWNRHRPDGGASHETPRCCVENYLYVRIGNRGDYPAEAVTLSLAHATEDKGATWPDDWNPLVVGEPIGQPVHCGDEVIVGPIPWCPMDLCEEHILASVDTPDDRSNVETIASSLPVARLALGDNNVALRRMEVNRAEDDTPCCEEEEPKMTYRYAVKFVCGCSKGRILSQGRYHTAINIGNGSGEPVRFRKRVSSALPNEKPGNVSARTKNKLGPWESMEIDCEDVARHLRVAECCFLKGFVFIDSEMPLDVVAVYTAAHGEGEVETIDVEPVVPRLIKQMPPPPPPPPPPETEEKPDLIPVQPFRPGPPPFPAWYCEEPRKLRIIVRNIGAGAAGPSTTRVDFFQSGVVVDLPTPALAPNGGETTLSLVFPDEVKGGEQIPFKITVNANPADGVTETDTINNSDSSSCGLAS</sequence>
<keyword evidence="3" id="KW-1185">Reference proteome</keyword>
<evidence type="ECO:0000256" key="1">
    <source>
        <dbReference type="SAM" id="MobiDB-lite"/>
    </source>
</evidence>
<name>A0A1H3FMC8_9RHOB</name>
<feature type="compositionally biased region" description="Pro residues" evidence="1">
    <location>
        <begin position="897"/>
        <end position="907"/>
    </location>
</feature>
<evidence type="ECO:0000313" key="3">
    <source>
        <dbReference type="Proteomes" id="UP000183400"/>
    </source>
</evidence>
<reference evidence="3" key="1">
    <citation type="submission" date="2016-10" db="EMBL/GenBank/DDBJ databases">
        <authorList>
            <person name="Varghese N."/>
            <person name="Submissions S."/>
        </authorList>
    </citation>
    <scope>NUCLEOTIDE SEQUENCE [LARGE SCALE GENOMIC DNA]</scope>
    <source>
        <strain evidence="3">DSM 27839</strain>
    </source>
</reference>